<feature type="transmembrane region" description="Helical" evidence="7">
    <location>
        <begin position="395"/>
        <end position="419"/>
    </location>
</feature>
<comment type="caution">
    <text evidence="9">The sequence shown here is derived from an EMBL/GenBank/DDBJ whole genome shotgun (WGS) entry which is preliminary data.</text>
</comment>
<accession>A0A9X3UN34</accession>
<evidence type="ECO:0000259" key="8">
    <source>
        <dbReference type="Pfam" id="PF06808"/>
    </source>
</evidence>
<dbReference type="NCBIfam" id="TIGR00786">
    <property type="entry name" value="dctM"/>
    <property type="match status" value="1"/>
</dbReference>
<evidence type="ECO:0000256" key="2">
    <source>
        <dbReference type="ARBA" id="ARBA00022475"/>
    </source>
</evidence>
<organism evidence="9 10">
    <name type="scientific">Hoeflea prorocentri</name>
    <dbReference type="NCBI Taxonomy" id="1922333"/>
    <lineage>
        <taxon>Bacteria</taxon>
        <taxon>Pseudomonadati</taxon>
        <taxon>Pseudomonadota</taxon>
        <taxon>Alphaproteobacteria</taxon>
        <taxon>Hyphomicrobiales</taxon>
        <taxon>Rhizobiaceae</taxon>
        <taxon>Hoeflea</taxon>
    </lineage>
</organism>
<evidence type="ECO:0000256" key="3">
    <source>
        <dbReference type="ARBA" id="ARBA00022519"/>
    </source>
</evidence>
<keyword evidence="10" id="KW-1185">Reference proteome</keyword>
<dbReference type="RefSeq" id="WP_267993520.1">
    <property type="nucleotide sequence ID" value="NZ_JAPJZI010000002.1"/>
</dbReference>
<sequence>MTLVIFLSVLIVGILLGLPVAFSLLLSAMALMLHMDMFSSDIMAQSLINGVNSFPLLAIPFFLVAGEVMSVGGLSQRIVRLATAMLGHRRGGLGYVGIFTAVLIAGLSGSAVADAAALVSIIYPMMKKAGYPEGRSLGLLASGGIIAPVIPPSLPLILIGVAGGISIKNLFLGGIAPGLMMGITLVILWNILMRREDLEVLPKATAAERLTAFREGFWALLLPIIIIGGIRFGVFTPTEAAVVAAVYAIIVSTVIYRELNWQRFYGVLVSAGRSTAMVMFLVGCAMVAAWLITIAQLPQQLADLLGPLIDQPRLLMLVIMIFVLAIGMVMDLAPTVLILVPLLMPIVREAEINEVYFGLMFIINTSIGLITPPVGNVLNVVCGASRVPLSRAVTGTAPFILAYLMLLGLFIAFPSIIIIPMEFFIGK</sequence>
<dbReference type="Pfam" id="PF06808">
    <property type="entry name" value="DctM"/>
    <property type="match status" value="1"/>
</dbReference>
<dbReference type="GO" id="GO:0005886">
    <property type="term" value="C:plasma membrane"/>
    <property type="evidence" value="ECO:0007669"/>
    <property type="project" value="UniProtKB-SubCell"/>
</dbReference>
<feature type="transmembrane region" description="Helical" evidence="7">
    <location>
        <begin position="355"/>
        <end position="375"/>
    </location>
</feature>
<name>A0A9X3UN34_9HYPH</name>
<evidence type="ECO:0000256" key="5">
    <source>
        <dbReference type="ARBA" id="ARBA00022989"/>
    </source>
</evidence>
<comment type="function">
    <text evidence="7">Part of the tripartite ATP-independent periplasmic (TRAP) transport system.</text>
</comment>
<feature type="transmembrane region" description="Helical" evidence="7">
    <location>
        <begin position="315"/>
        <end position="343"/>
    </location>
</feature>
<evidence type="ECO:0000313" key="10">
    <source>
        <dbReference type="Proteomes" id="UP001151234"/>
    </source>
</evidence>
<keyword evidence="7" id="KW-0813">Transport</keyword>
<comment type="subcellular location">
    <subcellularLocation>
        <location evidence="1 7">Cell inner membrane</location>
        <topology evidence="1 7">Multi-pass membrane protein</topology>
    </subcellularLocation>
</comment>
<keyword evidence="4 7" id="KW-0812">Transmembrane</keyword>
<dbReference type="PANTHER" id="PTHR33362:SF4">
    <property type="entry name" value="2,3-DIKETO-L-GULONATE TRAP TRANSPORTER LARGE PERMEASE PROTEIN YIAN"/>
    <property type="match status" value="1"/>
</dbReference>
<feature type="transmembrane region" description="Helical" evidence="7">
    <location>
        <begin position="171"/>
        <end position="192"/>
    </location>
</feature>
<feature type="domain" description="TRAP C4-dicarboxylate transport system permease DctM subunit" evidence="8">
    <location>
        <begin position="8"/>
        <end position="415"/>
    </location>
</feature>
<evidence type="ECO:0000256" key="4">
    <source>
        <dbReference type="ARBA" id="ARBA00022692"/>
    </source>
</evidence>
<comment type="similarity">
    <text evidence="7">Belongs to the TRAP transporter large permease family.</text>
</comment>
<dbReference type="GO" id="GO:0022857">
    <property type="term" value="F:transmembrane transporter activity"/>
    <property type="evidence" value="ECO:0007669"/>
    <property type="project" value="UniProtKB-UniRule"/>
</dbReference>
<feature type="transmembrane region" description="Helical" evidence="7">
    <location>
        <begin position="54"/>
        <end position="75"/>
    </location>
</feature>
<feature type="transmembrane region" description="Helical" evidence="7">
    <location>
        <begin position="137"/>
        <end position="165"/>
    </location>
</feature>
<evidence type="ECO:0000256" key="7">
    <source>
        <dbReference type="RuleBase" id="RU369079"/>
    </source>
</evidence>
<dbReference type="InterPro" id="IPR010656">
    <property type="entry name" value="DctM"/>
</dbReference>
<feature type="transmembrane region" description="Helical" evidence="7">
    <location>
        <begin position="276"/>
        <end position="295"/>
    </location>
</feature>
<evidence type="ECO:0000256" key="1">
    <source>
        <dbReference type="ARBA" id="ARBA00004429"/>
    </source>
</evidence>
<feature type="transmembrane region" description="Helical" evidence="7">
    <location>
        <begin position="212"/>
        <end position="234"/>
    </location>
</feature>
<keyword evidence="2" id="KW-1003">Cell membrane</keyword>
<dbReference type="EMBL" id="JAPJZI010000002">
    <property type="protein sequence ID" value="MDA5401538.1"/>
    <property type="molecule type" value="Genomic_DNA"/>
</dbReference>
<dbReference type="PANTHER" id="PTHR33362">
    <property type="entry name" value="SIALIC ACID TRAP TRANSPORTER PERMEASE PROTEIN SIAT-RELATED"/>
    <property type="match status" value="1"/>
</dbReference>
<feature type="transmembrane region" description="Helical" evidence="7">
    <location>
        <begin position="240"/>
        <end position="256"/>
    </location>
</feature>
<comment type="subunit">
    <text evidence="7">The complex comprises the extracytoplasmic solute receptor protein and the two transmembrane proteins.</text>
</comment>
<keyword evidence="6 7" id="KW-0472">Membrane</keyword>
<evidence type="ECO:0000256" key="6">
    <source>
        <dbReference type="ARBA" id="ARBA00023136"/>
    </source>
</evidence>
<keyword evidence="3 7" id="KW-0997">Cell inner membrane</keyword>
<keyword evidence="5 7" id="KW-1133">Transmembrane helix</keyword>
<proteinExistence type="inferred from homology"/>
<reference evidence="9" key="1">
    <citation type="submission" date="2022-11" db="EMBL/GenBank/DDBJ databases">
        <title>Draft genome sequence of Hoeflea poritis E7-10 and Hoeflea prorocentri PM5-8, separated from scleractinian coral Porites lutea and marine dinoflagellate.</title>
        <authorList>
            <person name="Zhang G."/>
            <person name="Wei Q."/>
            <person name="Cai L."/>
        </authorList>
    </citation>
    <scope>NUCLEOTIDE SEQUENCE</scope>
    <source>
        <strain evidence="9">PM5-8</strain>
    </source>
</reference>
<feature type="transmembrane region" description="Helical" evidence="7">
    <location>
        <begin position="95"/>
        <end position="125"/>
    </location>
</feature>
<dbReference type="InterPro" id="IPR004681">
    <property type="entry name" value="TRAP_DctM"/>
</dbReference>
<dbReference type="Proteomes" id="UP001151234">
    <property type="component" value="Unassembled WGS sequence"/>
</dbReference>
<evidence type="ECO:0000313" key="9">
    <source>
        <dbReference type="EMBL" id="MDA5401538.1"/>
    </source>
</evidence>
<dbReference type="AlphaFoldDB" id="A0A9X3UN34"/>
<feature type="transmembrane region" description="Helical" evidence="7">
    <location>
        <begin position="6"/>
        <end position="33"/>
    </location>
</feature>
<dbReference type="PIRSF" id="PIRSF006066">
    <property type="entry name" value="HI0050"/>
    <property type="match status" value="1"/>
</dbReference>
<protein>
    <recommendedName>
        <fullName evidence="7">TRAP transporter large permease protein</fullName>
    </recommendedName>
</protein>
<gene>
    <name evidence="9" type="ORF">OQ273_23430</name>
</gene>